<dbReference type="InterPro" id="IPR023214">
    <property type="entry name" value="HAD_sf"/>
</dbReference>
<dbReference type="InterPro" id="IPR010037">
    <property type="entry name" value="FkbH_domain"/>
</dbReference>
<dbReference type="Proteomes" id="UP001526337">
    <property type="component" value="Unassembled WGS sequence"/>
</dbReference>
<comment type="caution">
    <text evidence="1">The sequence shown here is derived from an EMBL/GenBank/DDBJ whole genome shotgun (WGS) entry which is preliminary data.</text>
</comment>
<organism evidence="1 2">
    <name type="scientific">Gluconacetobacter entanii</name>
    <dbReference type="NCBI Taxonomy" id="108528"/>
    <lineage>
        <taxon>Bacteria</taxon>
        <taxon>Pseudomonadati</taxon>
        <taxon>Pseudomonadota</taxon>
        <taxon>Alphaproteobacteria</taxon>
        <taxon>Acetobacterales</taxon>
        <taxon>Acetobacteraceae</taxon>
        <taxon>Gluconacetobacter</taxon>
    </lineage>
</organism>
<accession>A0ABT3K4N5</accession>
<dbReference type="InterPro" id="IPR036412">
    <property type="entry name" value="HAD-like_sf"/>
</dbReference>
<reference evidence="1 2" key="1">
    <citation type="submission" date="2022-07" db="EMBL/GenBank/DDBJ databases">
        <title>Genome stability of Gluconacetobacter entanii AV429.</title>
        <authorList>
            <person name="Trcek J."/>
            <person name="Cepec E."/>
        </authorList>
    </citation>
    <scope>NUCLEOTIDE SEQUENCE [LARGE SCALE GENOMIC DNA]</scope>
    <source>
        <strain evidence="1 2">AV429_2022</strain>
    </source>
</reference>
<dbReference type="EMBL" id="JANGSQ010000098">
    <property type="protein sequence ID" value="MCW4590333.1"/>
    <property type="molecule type" value="Genomic_DNA"/>
</dbReference>
<keyword evidence="2" id="KW-1185">Reference proteome</keyword>
<dbReference type="InterPro" id="IPR010033">
    <property type="entry name" value="HAD_SF_ppase_IIIC"/>
</dbReference>
<gene>
    <name evidence="1" type="ORF">NO263_07045</name>
</gene>
<dbReference type="RefSeq" id="WP_171790920.1">
    <property type="nucleotide sequence ID" value="NZ_JABJWD010000058.1"/>
</dbReference>
<sequence>MEKASPKTFTVFINILFSKSLQEILTDNLQYSASSKVEHRLPAGEDFMSEEIRLVIWDLDETFWHGTLTEGGISYSDEYHNIVVELAQRGIMSSICSKNDLESVRYLLQEKGIWDYFVFPSIDWSPKGARVAEIIRRIQLRPETVMFIDDNTHNLQEVLSVNPEIHIADEKIIPHLLTDTRFRGKDDSSLSRLKHYKVLESRDEEKENFSSIEDFLKDSNIRVEFIYDVENHLDRAIELINRTNQLNFTKQRLPEDRQEARDILLSQIKQTFRYSGLVRVSDKFGDYGIVGFYSLVYVNRISYFEHFCFSCRILGMGIEQWVYQSLDRPDLHVQGTVISDINSPAHIDWINQEEGSSDAMVAASRKSIYVRGGCHAAGLAHYLKQGNRRVVEEQNFCRDGVSIRIDHSQLFHDSIFGLTDERLAWISKLGYRKEDFATQFDDMTYDVYVLNFSVDALYATYSYQDGATRYPFPECHAIMTENFSQGEHHDQNKFLDDAFRNVASGDFHYHAPDPDYFENCLRSILPRIPEESFLFILLGAERFLNHENEVENVSTHIPFNRKIMELTANRKNTFLLHIDDYVKERSDQTDREHFGRMVYYRLYRTITEVISADAPAEKTETPALHEA</sequence>
<evidence type="ECO:0000313" key="1">
    <source>
        <dbReference type="EMBL" id="MCW4590333.1"/>
    </source>
</evidence>
<dbReference type="SUPFAM" id="SSF56784">
    <property type="entry name" value="HAD-like"/>
    <property type="match status" value="1"/>
</dbReference>
<dbReference type="Gene3D" id="3.40.50.1000">
    <property type="entry name" value="HAD superfamily/HAD-like"/>
    <property type="match status" value="1"/>
</dbReference>
<evidence type="ECO:0000313" key="2">
    <source>
        <dbReference type="Proteomes" id="UP001526337"/>
    </source>
</evidence>
<name>A0ABT3K4N5_9PROT</name>
<dbReference type="NCBIfam" id="TIGR01681">
    <property type="entry name" value="HAD-SF-IIIC"/>
    <property type="match status" value="1"/>
</dbReference>
<protein>
    <submittedName>
        <fullName evidence="1">HAD-IIIC family phosphatase</fullName>
    </submittedName>
</protein>
<dbReference type="NCBIfam" id="TIGR01686">
    <property type="entry name" value="FkbH"/>
    <property type="match status" value="1"/>
</dbReference>
<proteinExistence type="predicted"/>